<evidence type="ECO:0008006" key="7">
    <source>
        <dbReference type="Google" id="ProtNLM"/>
    </source>
</evidence>
<name>A0A4D9D6L4_9STRA</name>
<evidence type="ECO:0000313" key="5">
    <source>
        <dbReference type="EMBL" id="TFJ86017.1"/>
    </source>
</evidence>
<reference evidence="5 6" key="1">
    <citation type="submission" date="2019-01" db="EMBL/GenBank/DDBJ databases">
        <title>Nuclear Genome Assembly of the Microalgal Biofuel strain Nannochloropsis salina CCMP1776.</title>
        <authorList>
            <person name="Hovde B."/>
        </authorList>
    </citation>
    <scope>NUCLEOTIDE SEQUENCE [LARGE SCALE GENOMIC DNA]</scope>
    <source>
        <strain evidence="5 6">CCMP1776</strain>
    </source>
</reference>
<comment type="caution">
    <text evidence="5">The sequence shown here is derived from an EMBL/GenBank/DDBJ whole genome shotgun (WGS) entry which is preliminary data.</text>
</comment>
<feature type="compositionally biased region" description="Low complexity" evidence="2">
    <location>
        <begin position="21"/>
        <end position="31"/>
    </location>
</feature>
<sequence>MASIGTTSGPPSRGPLPAYLQPQQHQEQQQQSTSTANPEIFVRRLYKPRLCDQVNTTAGTQLASLSRRMSAGNRGSGAGEGVKTSTCTVLAAELVQSDYLLQPSLTLPEEFGKIYLGETFCAYVSIVNTLPFSILLFEAHASLKASRGNEVQLQNTVATRQADLVGDAPPPVPDQWGGLGVRRDRPLELRPGENLDVVVEHVLQELDWHYLAINLEVAPTSNTGTRTGGEAPRVMMKRFKFKVSNPVALTTTQRILPSGQVLVQAQIKNITERHTNLFLEDVTFLAADRLHSEAVGLAPNGPSALGAMEQWGDRSPEATLSSEERESDPLDCVAAFDRHVYLQPEDVAQFLYRLSYLAEDTRGPPDQDGMQASFPVARTTFSAGTPLGQLRVSWRTTLGESGTLLSPLVECSSAVASTAPPVELRLSRPLRALRREGDSETPSVDVKPTKDDQEGAAVLVQAQVYAAHCTLYNNTDKDIWLQVQFHLDAMQGVYITGKSFQNAGQVRSHGTQNLLFHFLPLMAGLHDVKGITILDMVTAQEYHQDRLCQVMVLRRSESVGQGLGSGKGTSLPALPPEEPCKSH</sequence>
<accession>A0A4D9D6L4</accession>
<dbReference type="OrthoDB" id="10250284at2759"/>
<evidence type="ECO:0000256" key="2">
    <source>
        <dbReference type="SAM" id="MobiDB-lite"/>
    </source>
</evidence>
<evidence type="ECO:0000259" key="4">
    <source>
        <dbReference type="Pfam" id="PF23643"/>
    </source>
</evidence>
<feature type="domain" description="Trafficking protein particle complex subunit 13 C-terminal" evidence="4">
    <location>
        <begin position="463"/>
        <end position="552"/>
    </location>
</feature>
<proteinExistence type="inferred from homology"/>
<evidence type="ECO:0000313" key="6">
    <source>
        <dbReference type="Proteomes" id="UP000355283"/>
    </source>
</evidence>
<dbReference type="Proteomes" id="UP000355283">
    <property type="component" value="Unassembled WGS sequence"/>
</dbReference>
<dbReference type="Pfam" id="PF06159">
    <property type="entry name" value="TRAPPC13_N"/>
    <property type="match status" value="1"/>
</dbReference>
<gene>
    <name evidence="5" type="ORF">NSK_002837</name>
</gene>
<comment type="similarity">
    <text evidence="1">Belongs to the TRAPPC13 family.</text>
</comment>
<feature type="compositionally biased region" description="Polar residues" evidence="2">
    <location>
        <begin position="1"/>
        <end position="10"/>
    </location>
</feature>
<dbReference type="AlphaFoldDB" id="A0A4D9D6L4"/>
<feature type="region of interest" description="Disordered" evidence="2">
    <location>
        <begin position="1"/>
        <end position="37"/>
    </location>
</feature>
<organism evidence="5 6">
    <name type="scientific">Nannochloropsis salina CCMP1776</name>
    <dbReference type="NCBI Taxonomy" id="1027361"/>
    <lineage>
        <taxon>Eukaryota</taxon>
        <taxon>Sar</taxon>
        <taxon>Stramenopiles</taxon>
        <taxon>Ochrophyta</taxon>
        <taxon>Eustigmatophyceae</taxon>
        <taxon>Eustigmatales</taxon>
        <taxon>Monodopsidaceae</taxon>
        <taxon>Microchloropsis</taxon>
        <taxon>Microchloropsis salina</taxon>
    </lineage>
</organism>
<dbReference type="InterPro" id="IPR010378">
    <property type="entry name" value="TRAPPC13"/>
</dbReference>
<dbReference type="PANTHER" id="PTHR13134">
    <property type="entry name" value="TRAFFICKING PROTEIN PARTICLE COMPLEX SUBUNIT 13"/>
    <property type="match status" value="1"/>
</dbReference>
<dbReference type="PANTHER" id="PTHR13134:SF3">
    <property type="entry name" value="TRAFFICKING PROTEIN PARTICLE COMPLEX SUBUNIT 13"/>
    <property type="match status" value="1"/>
</dbReference>
<evidence type="ECO:0000259" key="3">
    <source>
        <dbReference type="Pfam" id="PF06159"/>
    </source>
</evidence>
<keyword evidence="6" id="KW-1185">Reference proteome</keyword>
<dbReference type="EMBL" id="SDOX01000010">
    <property type="protein sequence ID" value="TFJ86017.1"/>
    <property type="molecule type" value="Genomic_DNA"/>
</dbReference>
<feature type="region of interest" description="Disordered" evidence="2">
    <location>
        <begin position="560"/>
        <end position="583"/>
    </location>
</feature>
<dbReference type="InterPro" id="IPR055428">
    <property type="entry name" value="TRAPPC13_C"/>
</dbReference>
<feature type="domain" description="Trafficking protein particle complex subunit 13 N-terminal" evidence="3">
    <location>
        <begin position="86"/>
        <end position="243"/>
    </location>
</feature>
<protein>
    <recommendedName>
        <fullName evidence="7">Trafficking protein particle complex subunit 13</fullName>
    </recommendedName>
</protein>
<dbReference type="GO" id="GO:1990072">
    <property type="term" value="C:TRAPPIII protein complex"/>
    <property type="evidence" value="ECO:0007669"/>
    <property type="project" value="TreeGrafter"/>
</dbReference>
<evidence type="ECO:0000256" key="1">
    <source>
        <dbReference type="ARBA" id="ARBA00010785"/>
    </source>
</evidence>
<dbReference type="InterPro" id="IPR055427">
    <property type="entry name" value="TRAPPC13_N"/>
</dbReference>
<dbReference type="Pfam" id="PF23643">
    <property type="entry name" value="TRAPPC13_C"/>
    <property type="match status" value="1"/>
</dbReference>